<dbReference type="EMBL" id="AM180088">
    <property type="protein sequence ID" value="CAJ52664.1"/>
    <property type="molecule type" value="Genomic_DNA"/>
</dbReference>
<dbReference type="eggNOG" id="arCOG07563">
    <property type="taxonomic scope" value="Archaea"/>
</dbReference>
<evidence type="ECO:0000313" key="2">
    <source>
        <dbReference type="EMBL" id="CAJ52664.1"/>
    </source>
</evidence>
<proteinExistence type="predicted"/>
<reference evidence="2 3" key="1">
    <citation type="journal article" date="2006" name="BMC Genomics">
        <title>The genome of the square archaeon Haloquadratum walsbyi: life at the limits of water activity.</title>
        <authorList>
            <person name="Bolhuis H.H."/>
            <person name="Palm P.P."/>
            <person name="Wende A.W."/>
            <person name="Falb M.M."/>
            <person name="Rampp M.M."/>
            <person name="Rodriguez-Valera F.F."/>
            <person name="Pfeiffer F.F."/>
            <person name="Oesterhelt D.D."/>
        </authorList>
    </citation>
    <scope>NUCLEOTIDE SEQUENCE [LARGE SCALE GENOMIC DNA]</scope>
    <source>
        <strain evidence="3">DSM 16790 / HBSQ001</strain>
    </source>
</reference>
<feature type="compositionally biased region" description="Basic and acidic residues" evidence="1">
    <location>
        <begin position="47"/>
        <end position="60"/>
    </location>
</feature>
<feature type="compositionally biased region" description="Basic and acidic residues" evidence="1">
    <location>
        <begin position="188"/>
        <end position="230"/>
    </location>
</feature>
<accession>Q18H79</accession>
<sequence>MNERLLTVGIDRCHRAGLVTSRSSDAAKPPVIAHTAGDETAALSDESSNHDERPVIDARASEPPTPETLLSSGWSIAIETISEVDPTVVLSRVWNNQSHNRATLFVTPTQQATAKITNILTAPVGVVDSTNDGRQFYPGPDRIPLAEGGYAAVPTSAPLSWNESRTASGQPGLVATISDDAPAITSEEDGRKTTEQDDVEIDQRKTAESGSTDEKTSRKPTTEQEDKENITTDVNPSMEPSRSNDTTPDMNSSVNIGINRPWLELRAGDEVLVRLNNVDALACPPRERFPYAYHRDDDKQIRVLDFAGRPVERYGGITDMRHNGFQPVPAPLVPEHMFNKSITGWWGVLTAQQ</sequence>
<dbReference type="KEGG" id="hwa:HQ_2552A"/>
<dbReference type="HOGENOM" id="CLU_784381_0_0_2"/>
<feature type="compositionally biased region" description="Polar residues" evidence="1">
    <location>
        <begin position="231"/>
        <end position="253"/>
    </location>
</feature>
<dbReference type="Proteomes" id="UP000001975">
    <property type="component" value="Chromosome"/>
</dbReference>
<dbReference type="GeneID" id="4193015"/>
<dbReference type="RefSeq" id="WP_011571782.1">
    <property type="nucleotide sequence ID" value="NC_008212.1"/>
</dbReference>
<gene>
    <name evidence="2" type="ordered locus">HQ_2552A</name>
</gene>
<evidence type="ECO:0000256" key="1">
    <source>
        <dbReference type="SAM" id="MobiDB-lite"/>
    </source>
</evidence>
<feature type="region of interest" description="Disordered" evidence="1">
    <location>
        <begin position="39"/>
        <end position="68"/>
    </location>
</feature>
<dbReference type="AlphaFoldDB" id="Q18H79"/>
<evidence type="ECO:0000313" key="3">
    <source>
        <dbReference type="Proteomes" id="UP000001975"/>
    </source>
</evidence>
<organism evidence="2 3">
    <name type="scientific">Haloquadratum walsbyi (strain DSM 16790 / HBSQ001)</name>
    <dbReference type="NCBI Taxonomy" id="362976"/>
    <lineage>
        <taxon>Archaea</taxon>
        <taxon>Methanobacteriati</taxon>
        <taxon>Methanobacteriota</taxon>
        <taxon>Stenosarchaea group</taxon>
        <taxon>Halobacteria</taxon>
        <taxon>Halobacteriales</taxon>
        <taxon>Haloferacaceae</taxon>
        <taxon>Haloquadratum</taxon>
    </lineage>
</organism>
<protein>
    <submittedName>
        <fullName evidence="2">Uncharacterized protein</fullName>
    </submittedName>
</protein>
<name>Q18H79_HALWD</name>
<feature type="region of interest" description="Disordered" evidence="1">
    <location>
        <begin position="161"/>
        <end position="253"/>
    </location>
</feature>
<keyword evidence="3" id="KW-1185">Reference proteome</keyword>